<accession>A0A7J6QUP0</accession>
<name>A0A7J6QUP0_PEROL</name>
<feature type="region of interest" description="Disordered" evidence="2">
    <location>
        <begin position="819"/>
        <end position="862"/>
    </location>
</feature>
<feature type="coiled-coil region" evidence="1">
    <location>
        <begin position="349"/>
        <end position="386"/>
    </location>
</feature>
<dbReference type="Proteomes" id="UP000553632">
    <property type="component" value="Unassembled WGS sequence"/>
</dbReference>
<evidence type="ECO:0000256" key="1">
    <source>
        <dbReference type="SAM" id="Coils"/>
    </source>
</evidence>
<feature type="region of interest" description="Disordered" evidence="2">
    <location>
        <begin position="311"/>
        <end position="332"/>
    </location>
</feature>
<organism evidence="3 4">
    <name type="scientific">Perkinsus olseni</name>
    <name type="common">Perkinsus atlanticus</name>
    <dbReference type="NCBI Taxonomy" id="32597"/>
    <lineage>
        <taxon>Eukaryota</taxon>
        <taxon>Sar</taxon>
        <taxon>Alveolata</taxon>
        <taxon>Perkinsozoa</taxon>
        <taxon>Perkinsea</taxon>
        <taxon>Perkinsida</taxon>
        <taxon>Perkinsidae</taxon>
        <taxon>Perkinsus</taxon>
    </lineage>
</organism>
<gene>
    <name evidence="3" type="ORF">FOZ63_026441</name>
</gene>
<protein>
    <submittedName>
        <fullName evidence="3">Uncharacterized protein</fullName>
    </submittedName>
</protein>
<reference evidence="3 4" key="1">
    <citation type="submission" date="2020-04" db="EMBL/GenBank/DDBJ databases">
        <title>Perkinsus olseni comparative genomics.</title>
        <authorList>
            <person name="Bogema D.R."/>
        </authorList>
    </citation>
    <scope>NUCLEOTIDE SEQUENCE [LARGE SCALE GENOMIC DNA]</scope>
    <source>
        <strain evidence="3 4">ATCC PRA-207</strain>
    </source>
</reference>
<evidence type="ECO:0000313" key="4">
    <source>
        <dbReference type="Proteomes" id="UP000553632"/>
    </source>
</evidence>
<comment type="caution">
    <text evidence="3">The sequence shown here is derived from an EMBL/GenBank/DDBJ whole genome shotgun (WGS) entry which is preliminary data.</text>
</comment>
<evidence type="ECO:0000313" key="3">
    <source>
        <dbReference type="EMBL" id="KAF4711396.1"/>
    </source>
</evidence>
<proteinExistence type="predicted"/>
<evidence type="ECO:0000256" key="2">
    <source>
        <dbReference type="SAM" id="MobiDB-lite"/>
    </source>
</evidence>
<feature type="compositionally biased region" description="Basic and acidic residues" evidence="2">
    <location>
        <begin position="831"/>
        <end position="845"/>
    </location>
</feature>
<keyword evidence="1" id="KW-0175">Coiled coil</keyword>
<sequence>MQSGVESGKTEALEGPAHYRHGIVPLDEALENPTKYESEIKYHAMTSQKALPDDVLAKVAGHTNVMRCLLDLVPSPFTADAVVEALGQCSRVGDYQSCGGLMEALGEPRNLLSALTQAVINRKHRVAMRLLGKCDPTEELLREAFKSGDSRMFGLLINLSSSVDLGIEKLFDGNATGRAQRRLLAAVVCSGLVGDRLTEHNIAAVLDSLPLRAKLDVLRLRTRSARFLIPDLLAESCADCGVDGFLVGPPIGLLANLPIVGSRANSRSACNCTACGSAICGKCRRTCRDAGKASLCRECFRMAMGKWNLDSASTTTAGDEEAQGTGDSESYRPLDAMQRRGFDGGPSLKERLLRLMASNEETLERVEELERQFDDLRGAFEALAAVVPPQVSREIAGRFGLAWFDLGRSDALDSPGDLSRRDTPVTADGSSSRQCCSPWRVWVSECLGLPRLRVFASPALRLRVCLYNETLGTSWTSAEVEWSDHPTLEPPTGGLEFRPGDEVRLSVTSPEAVVGESQLVTLSADDAALGQSSKFVGLEWFCRSLFALSPVFADVLLMAQSGPPPVTAVVRLIAIDDVDLASDPPPSAVSVTFTVKSSGEAQQLRLPHDSSMDAQPVELLLDSLVEKEQVRVSLQVDGWGVVGVGEKTLNPRLASEELLIELWRTDDGPSTMSDASGGCGGGHFHTLVVSCYSSRLADGLPSVVFIMSTAVALAALSAAVTHAQLATDAAERLADQLVEERSLTEPPPRTIHKTAAPRESLPASQAVPVIAPKVRAPEPKRINGPSVLLPEAEQAAAAASDVGGGWDVGDVDLEAEEASTSGVLKASGARTDNKDRGIAADKNEPGTEVSGSILGGDINEDGWDVEGVDEEPGWEVDDISMAPPSTDLLGRFNQRPSSLVAELVADGDPGKMRSAVVEIVAAGGVWSGSCAEFIAAVRTGFRHRPHALKSLQDVWDSLCLVFGYPGGLSRLIPLSPTTTDDFVVQIVNDGMGLNAGIWRPLEDASALDDQVHTLRSYEGGDRSPLIPLDWLCLLWANHASDAHPNPLRGRLLDCYLDSVKAIGFESSGDLLAALTPFPEDSKASLALLGSPQDADLPTVCMQVRCAVPDLLKATWEEAGDLVEALVRRRGQPSLSSGLSEAEEFALV</sequence>
<keyword evidence="4" id="KW-1185">Reference proteome</keyword>
<dbReference type="EMBL" id="JABANO010030733">
    <property type="protein sequence ID" value="KAF4711396.1"/>
    <property type="molecule type" value="Genomic_DNA"/>
</dbReference>
<feature type="region of interest" description="Disordered" evidence="2">
    <location>
        <begin position="739"/>
        <end position="763"/>
    </location>
</feature>
<dbReference type="AlphaFoldDB" id="A0A7J6QUP0"/>